<gene>
    <name evidence="1" type="ordered locus">PSMK_06530</name>
</gene>
<dbReference type="AlphaFoldDB" id="I0IC24"/>
<protein>
    <recommendedName>
        <fullName evidence="3">Prepilin-type N-terminal cleavage/methylation domain-containing protein</fullName>
    </recommendedName>
</protein>
<dbReference type="eggNOG" id="COG2165">
    <property type="taxonomic scope" value="Bacteria"/>
</dbReference>
<evidence type="ECO:0000313" key="1">
    <source>
        <dbReference type="EMBL" id="BAM02812.1"/>
    </source>
</evidence>
<reference evidence="1 2" key="1">
    <citation type="submission" date="2012-02" db="EMBL/GenBank/DDBJ databases">
        <title>Complete genome sequence of Phycisphaera mikurensis NBRC 102666.</title>
        <authorList>
            <person name="Ankai A."/>
            <person name="Hosoyama A."/>
            <person name="Terui Y."/>
            <person name="Sekine M."/>
            <person name="Fukai R."/>
            <person name="Kato Y."/>
            <person name="Nakamura S."/>
            <person name="Yamada-Narita S."/>
            <person name="Kawakoshi A."/>
            <person name="Fukunaga Y."/>
            <person name="Yamazaki S."/>
            <person name="Fujita N."/>
        </authorList>
    </citation>
    <scope>NUCLEOTIDE SEQUENCE [LARGE SCALE GENOMIC DNA]</scope>
    <source>
        <strain evidence="2">NBRC 102666 / KCTC 22515 / FYK2301M01</strain>
    </source>
</reference>
<dbReference type="NCBIfam" id="TIGR02532">
    <property type="entry name" value="IV_pilin_GFxxxE"/>
    <property type="match status" value="1"/>
</dbReference>
<dbReference type="EMBL" id="AP012338">
    <property type="protein sequence ID" value="BAM02812.1"/>
    <property type="molecule type" value="Genomic_DNA"/>
</dbReference>
<dbReference type="HOGENOM" id="CLU_857520_0_0_0"/>
<dbReference type="PANTHER" id="PTHR30093">
    <property type="entry name" value="GENERAL SECRETION PATHWAY PROTEIN G"/>
    <property type="match status" value="1"/>
</dbReference>
<dbReference type="SUPFAM" id="SSF54523">
    <property type="entry name" value="Pili subunits"/>
    <property type="match status" value="1"/>
</dbReference>
<accession>I0IC24</accession>
<proteinExistence type="predicted"/>
<evidence type="ECO:0000313" key="2">
    <source>
        <dbReference type="Proteomes" id="UP000007881"/>
    </source>
</evidence>
<name>I0IC24_PHYMF</name>
<dbReference type="InterPro" id="IPR045584">
    <property type="entry name" value="Pilin-like"/>
</dbReference>
<evidence type="ECO:0008006" key="3">
    <source>
        <dbReference type="Google" id="ProtNLM"/>
    </source>
</evidence>
<organism evidence="1 2">
    <name type="scientific">Phycisphaera mikurensis (strain NBRC 102666 / KCTC 22515 / FYK2301M01)</name>
    <dbReference type="NCBI Taxonomy" id="1142394"/>
    <lineage>
        <taxon>Bacteria</taxon>
        <taxon>Pseudomonadati</taxon>
        <taxon>Planctomycetota</taxon>
        <taxon>Phycisphaerae</taxon>
        <taxon>Phycisphaerales</taxon>
        <taxon>Phycisphaeraceae</taxon>
        <taxon>Phycisphaera</taxon>
    </lineage>
</organism>
<keyword evidence="2" id="KW-1185">Reference proteome</keyword>
<dbReference type="Gene3D" id="3.30.700.10">
    <property type="entry name" value="Glycoprotein, Type 4 Pilin"/>
    <property type="match status" value="1"/>
</dbReference>
<dbReference type="InterPro" id="IPR012902">
    <property type="entry name" value="N_methyl_site"/>
</dbReference>
<sequence>MKPAFTLIELLVVISIIALLIGILLPALGSARDAARRMQCSANTRSLVSSMAARAVDYDGAYAPQASITDDSFNTIYPSYLPSVDVAICPSTENVVLLDESLPPLQRLPGPGERHLSRNARNAADAGGGHSYEIFGFLQANAGGTVYPDGTLVEPVPVTAANPGGLPYKTLDQPKNLSAAFLVTDADDPAPGDATNPEENYPDVGNNHGEAGANFGYLDGHSAWVSSGSDWVDNYVGGYQNPHPIAGGWMAIQPKLRKTTVGGRTVYSYD</sequence>
<dbReference type="Proteomes" id="UP000007881">
    <property type="component" value="Chromosome"/>
</dbReference>
<dbReference type="PANTHER" id="PTHR30093:SF2">
    <property type="entry name" value="TYPE II SECRETION SYSTEM PROTEIN H"/>
    <property type="match status" value="1"/>
</dbReference>
<dbReference type="RefSeq" id="WP_014436032.1">
    <property type="nucleotide sequence ID" value="NC_017080.1"/>
</dbReference>
<dbReference type="KEGG" id="phm:PSMK_06530"/>
<dbReference type="STRING" id="1142394.PSMK_06530"/>
<dbReference type="Pfam" id="PF07963">
    <property type="entry name" value="N_methyl"/>
    <property type="match status" value="1"/>
</dbReference>